<gene>
    <name evidence="2" type="ORF">KU75_07025</name>
</gene>
<accession>A0ABR4VTC2</accession>
<sequence length="151" mass="16041">MMAADSLHVAVHLIVPSGMSFRLLPPCRRACSACAFAPHFAASPAQPSNVQASCLERAWPAAIGAFAGGLAASSTAPPGRRRPERQRRAKAEGKTKGRGTGPRRKRVCTWGLGSTTRLRRRAVGGARHAPIQACPRASHDRTRCSLRGAQP</sequence>
<feature type="region of interest" description="Disordered" evidence="1">
    <location>
        <begin position="70"/>
        <end position="108"/>
    </location>
</feature>
<evidence type="ECO:0000313" key="3">
    <source>
        <dbReference type="Proteomes" id="UP000029447"/>
    </source>
</evidence>
<comment type="caution">
    <text evidence="2">The sequence shown here is derived from an EMBL/GenBank/DDBJ whole genome shotgun (WGS) entry which is preliminary data.</text>
</comment>
<dbReference type="Proteomes" id="UP000029447">
    <property type="component" value="Unassembled WGS sequence"/>
</dbReference>
<dbReference type="EMBL" id="JQOF01000004">
    <property type="protein sequence ID" value="KGA42458.1"/>
    <property type="molecule type" value="Genomic_DNA"/>
</dbReference>
<organism evidence="2 3">
    <name type="scientific">Pectobacterium odoriferum</name>
    <dbReference type="NCBI Taxonomy" id="78398"/>
    <lineage>
        <taxon>Bacteria</taxon>
        <taxon>Pseudomonadati</taxon>
        <taxon>Pseudomonadota</taxon>
        <taxon>Gammaproteobacteria</taxon>
        <taxon>Enterobacterales</taxon>
        <taxon>Pectobacteriaceae</taxon>
        <taxon>Pectobacterium</taxon>
    </lineage>
</organism>
<proteinExistence type="predicted"/>
<name>A0ABR4VTC2_9GAMM</name>
<feature type="region of interest" description="Disordered" evidence="1">
    <location>
        <begin position="121"/>
        <end position="151"/>
    </location>
</feature>
<keyword evidence="3" id="KW-1185">Reference proteome</keyword>
<protein>
    <submittedName>
        <fullName evidence="2">Uncharacterized protein</fullName>
    </submittedName>
</protein>
<feature type="compositionally biased region" description="Basic residues" evidence="1">
    <location>
        <begin position="79"/>
        <end position="88"/>
    </location>
</feature>
<evidence type="ECO:0000256" key="1">
    <source>
        <dbReference type="SAM" id="MobiDB-lite"/>
    </source>
</evidence>
<evidence type="ECO:0000313" key="2">
    <source>
        <dbReference type="EMBL" id="KGA42458.1"/>
    </source>
</evidence>
<reference evidence="2 3" key="1">
    <citation type="submission" date="2014-08" db="EMBL/GenBank/DDBJ databases">
        <title>Genome sequences of NCPPB Pectobacterium isolates.</title>
        <authorList>
            <person name="Glover R.H."/>
            <person name="Sapp M."/>
            <person name="Elphinstone J."/>
        </authorList>
    </citation>
    <scope>NUCLEOTIDE SEQUENCE [LARGE SCALE GENOMIC DNA]</scope>
    <source>
        <strain evidence="2 3">NCPPB3841</strain>
    </source>
</reference>